<dbReference type="Proteomes" id="UP000185944">
    <property type="component" value="Unassembled WGS sequence"/>
</dbReference>
<evidence type="ECO:0000313" key="18">
    <source>
        <dbReference type="EMBL" id="OAG32257.1"/>
    </source>
</evidence>
<keyword evidence="7 11" id="KW-0067">ATP-binding</keyword>
<proteinExistence type="inferred from homology"/>
<evidence type="ECO:0000313" key="17">
    <source>
        <dbReference type="EMBL" id="OAG29887.1"/>
    </source>
</evidence>
<dbReference type="InterPro" id="IPR030616">
    <property type="entry name" value="Aur-like"/>
</dbReference>
<dbReference type="InterPro" id="IPR011009">
    <property type="entry name" value="Kinase-like_dom_sf"/>
</dbReference>
<dbReference type="FunFam" id="3.30.200.20:FF:000042">
    <property type="entry name" value="Aurora kinase A"/>
    <property type="match status" value="1"/>
</dbReference>
<evidence type="ECO:0000256" key="6">
    <source>
        <dbReference type="ARBA" id="ARBA00022777"/>
    </source>
</evidence>
<feature type="binding site" evidence="11">
    <location>
        <begin position="87"/>
        <end position="89"/>
    </location>
    <ligand>
        <name>ATP</name>
        <dbReference type="ChEBI" id="CHEBI:30616"/>
    </ligand>
</feature>
<feature type="binding site" evidence="11 13">
    <location>
        <position position="38"/>
    </location>
    <ligand>
        <name>ATP</name>
        <dbReference type="ChEBI" id="CHEBI:30616"/>
    </ligand>
</feature>
<dbReference type="EMBL" id="LTDL01000038">
    <property type="protein sequence ID" value="OAG29887.1"/>
    <property type="molecule type" value="Genomic_DNA"/>
</dbReference>
<comment type="similarity">
    <text evidence="15">Belongs to the protein kinase superfamily. Ser/Thr protein kinase family. Aurora subfamily.</text>
</comment>
<evidence type="ECO:0000256" key="2">
    <source>
        <dbReference type="ARBA" id="ARBA00021157"/>
    </source>
</evidence>
<dbReference type="GO" id="GO:0032465">
    <property type="term" value="P:regulation of cytokinesis"/>
    <property type="evidence" value="ECO:0007669"/>
    <property type="project" value="UniProtKB-ARBA"/>
</dbReference>
<name>A0A177EJY3_9MICR</name>
<dbReference type="GO" id="GO:0051233">
    <property type="term" value="C:spindle midzone"/>
    <property type="evidence" value="ECO:0007669"/>
    <property type="project" value="UniProtKB-ARBA"/>
</dbReference>
<feature type="binding site" evidence="11">
    <location>
        <begin position="136"/>
        <end position="137"/>
    </location>
    <ligand>
        <name>ATP</name>
        <dbReference type="ChEBI" id="CHEBI:30616"/>
    </ligand>
</feature>
<dbReference type="STRING" id="1805483.A0A177EJY3"/>
<evidence type="ECO:0000256" key="9">
    <source>
        <dbReference type="ARBA" id="ARBA00048679"/>
    </source>
</evidence>
<keyword evidence="4 15" id="KW-0808">Transferase</keyword>
<keyword evidence="19" id="KW-1185">Reference proteome</keyword>
<feature type="binding site" evidence="11">
    <location>
        <position position="19"/>
    </location>
    <ligand>
        <name>ATP</name>
        <dbReference type="ChEBI" id="CHEBI:30616"/>
    </ligand>
</feature>
<dbReference type="GeneID" id="93647784"/>
<dbReference type="PANTHER" id="PTHR24350">
    <property type="entry name" value="SERINE/THREONINE-PROTEIN KINASE IAL-RELATED"/>
    <property type="match status" value="1"/>
</dbReference>
<dbReference type="GO" id="GO:0044779">
    <property type="term" value="P:meiotic spindle checkpoint signaling"/>
    <property type="evidence" value="ECO:0007669"/>
    <property type="project" value="UniProtKB-ARBA"/>
</dbReference>
<dbReference type="EC" id="2.7.11.1" evidence="1 15"/>
<dbReference type="InterPro" id="IPR000719">
    <property type="entry name" value="Prot_kinase_dom"/>
</dbReference>
<dbReference type="AlphaFoldDB" id="A0A177EJY3"/>
<evidence type="ECO:0000256" key="4">
    <source>
        <dbReference type="ARBA" id="ARBA00022679"/>
    </source>
</evidence>
<dbReference type="RefSeq" id="XP_067544439.1">
    <property type="nucleotide sequence ID" value="XM_067688852.1"/>
</dbReference>
<evidence type="ECO:0000256" key="3">
    <source>
        <dbReference type="ARBA" id="ARBA00022527"/>
    </source>
</evidence>
<evidence type="ECO:0000256" key="12">
    <source>
        <dbReference type="PIRSR" id="PIRSR630616-3"/>
    </source>
</evidence>
<dbReference type="Gene3D" id="1.10.510.10">
    <property type="entry name" value="Transferase(Phosphotransferase) domain 1"/>
    <property type="match status" value="1"/>
</dbReference>
<evidence type="ECO:0000256" key="13">
    <source>
        <dbReference type="PROSITE-ProRule" id="PRU10141"/>
    </source>
</evidence>
<dbReference type="SMART" id="SM00220">
    <property type="entry name" value="S_TKc"/>
    <property type="match status" value="1"/>
</dbReference>
<evidence type="ECO:0000256" key="10">
    <source>
        <dbReference type="PIRSR" id="PIRSR630616-1"/>
    </source>
</evidence>
<evidence type="ECO:0000256" key="5">
    <source>
        <dbReference type="ARBA" id="ARBA00022741"/>
    </source>
</evidence>
<comment type="catalytic activity">
    <reaction evidence="9 15">
        <text>L-seryl-[protein] + ATP = O-phospho-L-seryl-[protein] + ADP + H(+)</text>
        <dbReference type="Rhea" id="RHEA:17989"/>
        <dbReference type="Rhea" id="RHEA-COMP:9863"/>
        <dbReference type="Rhea" id="RHEA-COMP:11604"/>
        <dbReference type="ChEBI" id="CHEBI:15378"/>
        <dbReference type="ChEBI" id="CHEBI:29999"/>
        <dbReference type="ChEBI" id="CHEBI:30616"/>
        <dbReference type="ChEBI" id="CHEBI:83421"/>
        <dbReference type="ChEBI" id="CHEBI:456216"/>
        <dbReference type="EC" id="2.7.11.1"/>
    </reaction>
</comment>
<dbReference type="EMBL" id="LTDL01000009">
    <property type="protein sequence ID" value="OAG32257.1"/>
    <property type="molecule type" value="Genomic_DNA"/>
</dbReference>
<dbReference type="OrthoDB" id="377346at2759"/>
<evidence type="ECO:0000313" key="19">
    <source>
        <dbReference type="Proteomes" id="UP000185944"/>
    </source>
</evidence>
<dbReference type="GO" id="GO:0090266">
    <property type="term" value="P:regulation of mitotic cell cycle spindle assembly checkpoint"/>
    <property type="evidence" value="ECO:0007669"/>
    <property type="project" value="UniProtKB-ARBA"/>
</dbReference>
<comment type="catalytic activity">
    <reaction evidence="8 15">
        <text>L-threonyl-[protein] + ATP = O-phospho-L-threonyl-[protein] + ADP + H(+)</text>
        <dbReference type="Rhea" id="RHEA:46608"/>
        <dbReference type="Rhea" id="RHEA-COMP:11060"/>
        <dbReference type="Rhea" id="RHEA-COMP:11605"/>
        <dbReference type="ChEBI" id="CHEBI:15378"/>
        <dbReference type="ChEBI" id="CHEBI:30013"/>
        <dbReference type="ChEBI" id="CHEBI:30616"/>
        <dbReference type="ChEBI" id="CHEBI:61977"/>
        <dbReference type="ChEBI" id="CHEBI:456216"/>
        <dbReference type="EC" id="2.7.11.1"/>
    </reaction>
</comment>
<gene>
    <name evidence="17" type="ORF">NEDG_01434</name>
    <name evidence="18" type="ORF">NEDG_02124</name>
</gene>
<dbReference type="VEuPathDB" id="MicrosporidiaDB:NEDG_01434"/>
<dbReference type="GO" id="GO:0072479">
    <property type="term" value="P:response to mitotic cell cycle spindle assembly checkpoint signaling"/>
    <property type="evidence" value="ECO:0007669"/>
    <property type="project" value="UniProtKB-ARBA"/>
</dbReference>
<dbReference type="InterPro" id="IPR017441">
    <property type="entry name" value="Protein_kinase_ATP_BS"/>
</dbReference>
<dbReference type="GO" id="GO:0005524">
    <property type="term" value="F:ATP binding"/>
    <property type="evidence" value="ECO:0007669"/>
    <property type="project" value="UniProtKB-UniRule"/>
</dbReference>
<evidence type="ECO:0000256" key="11">
    <source>
        <dbReference type="PIRSR" id="PIRSR630616-2"/>
    </source>
</evidence>
<keyword evidence="3 14" id="KW-0723">Serine/threonine-protein kinase</keyword>
<dbReference type="GO" id="GO:0004674">
    <property type="term" value="F:protein serine/threonine kinase activity"/>
    <property type="evidence" value="ECO:0007669"/>
    <property type="project" value="UniProtKB-KW"/>
</dbReference>
<dbReference type="CDD" id="cd14007">
    <property type="entry name" value="STKc_Aurora"/>
    <property type="match status" value="1"/>
</dbReference>
<comment type="caution">
    <text evidence="18">The sequence shown here is derived from an EMBL/GenBank/DDBJ whole genome shotgun (WGS) entry which is preliminary data.</text>
</comment>
<reference evidence="18 19" key="1">
    <citation type="submission" date="2016-02" db="EMBL/GenBank/DDBJ databases">
        <title>Discovery of a natural microsporidian pathogen with a broad tissue tropism in Caenorhabditis elegans.</title>
        <authorList>
            <person name="Luallen R.J."/>
            <person name="Reinke A.W."/>
            <person name="Tong L."/>
            <person name="Botts M.R."/>
            <person name="Felix M.-A."/>
            <person name="Troemel E.R."/>
        </authorList>
    </citation>
    <scope>NUCLEOTIDE SEQUENCE [LARGE SCALE GENOMIC DNA]</scope>
    <source>
        <strain evidence="18 19">JUm2807</strain>
    </source>
</reference>
<dbReference type="InterPro" id="IPR008271">
    <property type="entry name" value="Ser/Thr_kinase_AS"/>
</dbReference>
<evidence type="ECO:0000259" key="16">
    <source>
        <dbReference type="PROSITE" id="PS50011"/>
    </source>
</evidence>
<dbReference type="PROSITE" id="PS50011">
    <property type="entry name" value="PROTEIN_KINASE_DOM"/>
    <property type="match status" value="1"/>
</dbReference>
<dbReference type="VEuPathDB" id="MicrosporidiaDB:NEDG_02124"/>
<dbReference type="Pfam" id="PF00069">
    <property type="entry name" value="Pkinase"/>
    <property type="match status" value="1"/>
</dbReference>
<dbReference type="GO" id="GO:0032133">
    <property type="term" value="C:chromosome passenger complex"/>
    <property type="evidence" value="ECO:0007669"/>
    <property type="project" value="UniProtKB-ARBA"/>
</dbReference>
<feature type="domain" description="Protein kinase" evidence="16">
    <location>
        <begin position="9"/>
        <end position="260"/>
    </location>
</feature>
<feature type="cross-link" description="Glycyl lysine isopeptide (Lys-Gly) (interchain with G-Cter in SUMO2)" evidence="12">
    <location>
        <position position="134"/>
    </location>
</feature>
<feature type="binding site" evidence="11">
    <location>
        <position position="150"/>
    </location>
    <ligand>
        <name>ATP</name>
        <dbReference type="ChEBI" id="CHEBI:30616"/>
    </ligand>
</feature>
<dbReference type="GO" id="GO:1902115">
    <property type="term" value="P:regulation of organelle assembly"/>
    <property type="evidence" value="ECO:0007669"/>
    <property type="project" value="UniProtKB-ARBA"/>
</dbReference>
<keyword evidence="5 11" id="KW-0547">Nucleotide-binding</keyword>
<evidence type="ECO:0000256" key="7">
    <source>
        <dbReference type="ARBA" id="ARBA00022840"/>
    </source>
</evidence>
<dbReference type="PROSITE" id="PS00108">
    <property type="entry name" value="PROTEIN_KINASE_ST"/>
    <property type="match status" value="1"/>
</dbReference>
<dbReference type="FunFam" id="1.10.510.10:FF:000235">
    <property type="entry name" value="Serine/threonine-protein kinase ark1"/>
    <property type="match status" value="1"/>
</dbReference>
<evidence type="ECO:0000256" key="1">
    <source>
        <dbReference type="ARBA" id="ARBA00012513"/>
    </source>
</evidence>
<accession>A0A177EJY3</accession>
<evidence type="ECO:0000256" key="14">
    <source>
        <dbReference type="RuleBase" id="RU000304"/>
    </source>
</evidence>
<dbReference type="GO" id="GO:0045143">
    <property type="term" value="P:homologous chromosome segregation"/>
    <property type="evidence" value="ECO:0007669"/>
    <property type="project" value="UniProtKB-ARBA"/>
</dbReference>
<evidence type="ECO:0000256" key="8">
    <source>
        <dbReference type="ARBA" id="ARBA00047899"/>
    </source>
</evidence>
<organism evidence="18 19">
    <name type="scientific">Nematocida displodere</name>
    <dbReference type="NCBI Taxonomy" id="1805483"/>
    <lineage>
        <taxon>Eukaryota</taxon>
        <taxon>Fungi</taxon>
        <taxon>Fungi incertae sedis</taxon>
        <taxon>Microsporidia</taxon>
        <taxon>Nematocida</taxon>
    </lineage>
</organism>
<dbReference type="PIRSF" id="PIRSF000654">
    <property type="entry name" value="Integrin-linked_kinase"/>
    <property type="match status" value="1"/>
</dbReference>
<dbReference type="SUPFAM" id="SSF56112">
    <property type="entry name" value="Protein kinase-like (PK-like)"/>
    <property type="match status" value="1"/>
</dbReference>
<protein>
    <recommendedName>
        <fullName evidence="2 15">Aurora kinase</fullName>
        <ecNumber evidence="1 15">2.7.11.1</ecNumber>
    </recommendedName>
</protein>
<feature type="active site" description="Proton acceptor" evidence="10">
    <location>
        <position position="132"/>
    </location>
</feature>
<evidence type="ECO:0000256" key="15">
    <source>
        <dbReference type="RuleBase" id="RU367134"/>
    </source>
</evidence>
<dbReference type="PROSITE" id="PS00107">
    <property type="entry name" value="PROTEIN_KINASE_ATP"/>
    <property type="match status" value="1"/>
</dbReference>
<dbReference type="GO" id="GO:0008608">
    <property type="term" value="P:attachment of spindle microtubules to kinetochore"/>
    <property type="evidence" value="ECO:0007669"/>
    <property type="project" value="UniProtKB-ARBA"/>
</dbReference>
<sequence length="270" mass="31519">MGEWKFEDFEIGASLGRGKFGRVYLAKEKKSGFIVALKILIKSEITSSNATKQVRREIEIQSHLKHEHILRLYGYFYDDLHVYIILEYAAKGEMFKLLQKKKRFTEQEGAVYISQMVLALKYIHSKNVIHRDIKPENLLIGADDKLKVADFGWAVHNIDSKRYTFCGTMDYLPPEMVCHQKHDKEVDVWGVGVLAYEFVVGKPPFETKGCTEETFKKIKSVEFTFPDYLTNACKDFISKLLVRDPNHRLSTDQILSHRWIRSHVRNQNRE</sequence>
<dbReference type="GO" id="GO:0000776">
    <property type="term" value="C:kinetochore"/>
    <property type="evidence" value="ECO:0007669"/>
    <property type="project" value="UniProtKB-ARBA"/>
</dbReference>
<keyword evidence="6 15" id="KW-0418">Kinase</keyword>